<evidence type="ECO:0000259" key="2">
    <source>
        <dbReference type="PROSITE" id="PS50885"/>
    </source>
</evidence>
<feature type="domain" description="HAMP" evidence="2">
    <location>
        <begin position="157"/>
        <end position="210"/>
    </location>
</feature>
<evidence type="ECO:0000313" key="3">
    <source>
        <dbReference type="EMBL" id="EON88342.1"/>
    </source>
</evidence>
<protein>
    <submittedName>
        <fullName evidence="3">Diguanylate cyclase/phosphodiesterase domain 1</fullName>
    </submittedName>
</protein>
<dbReference type="HOGENOM" id="CLU_000445_109_1_6"/>
<dbReference type="InterPro" id="IPR050706">
    <property type="entry name" value="Cyclic-di-GMP_PDE-like"/>
</dbReference>
<dbReference type="SMART" id="SM00052">
    <property type="entry name" value="EAL"/>
    <property type="match status" value="1"/>
</dbReference>
<dbReference type="PANTHER" id="PTHR33121:SF79">
    <property type="entry name" value="CYCLIC DI-GMP PHOSPHODIESTERASE PDED-RELATED"/>
    <property type="match status" value="1"/>
</dbReference>
<dbReference type="SUPFAM" id="SSF55073">
    <property type="entry name" value="Nucleotide cyclase"/>
    <property type="match status" value="1"/>
</dbReference>
<gene>
    <name evidence="3" type="ORF">PLESHI_11252</name>
</gene>
<evidence type="ECO:0000259" key="1">
    <source>
        <dbReference type="PROSITE" id="PS50883"/>
    </source>
</evidence>
<dbReference type="Pfam" id="PF00563">
    <property type="entry name" value="EAL"/>
    <property type="match status" value="1"/>
</dbReference>
<dbReference type="Gene3D" id="3.30.110.200">
    <property type="match status" value="1"/>
</dbReference>
<dbReference type="InterPro" id="IPR000160">
    <property type="entry name" value="GGDEF_dom"/>
</dbReference>
<accession>R8APU2</accession>
<proteinExistence type="predicted"/>
<dbReference type="CDD" id="cd01948">
    <property type="entry name" value="EAL"/>
    <property type="match status" value="1"/>
</dbReference>
<feature type="domain" description="EAL" evidence="1">
    <location>
        <begin position="395"/>
        <end position="648"/>
    </location>
</feature>
<dbReference type="RefSeq" id="WP_010863858.1">
    <property type="nucleotide sequence ID" value="NZ_KB944511.1"/>
</dbReference>
<name>R8APU2_PLESH</name>
<dbReference type="SUPFAM" id="SSF141868">
    <property type="entry name" value="EAL domain-like"/>
    <property type="match status" value="1"/>
</dbReference>
<dbReference type="InterPro" id="IPR003660">
    <property type="entry name" value="HAMP_dom"/>
</dbReference>
<dbReference type="InterPro" id="IPR029787">
    <property type="entry name" value="Nucleotide_cyclase"/>
</dbReference>
<dbReference type="Proteomes" id="UP000014012">
    <property type="component" value="Unassembled WGS sequence"/>
</dbReference>
<dbReference type="PATRIC" id="fig|1315976.3.peg.2118"/>
<dbReference type="Gene3D" id="3.30.70.270">
    <property type="match status" value="1"/>
</dbReference>
<dbReference type="InterPro" id="IPR035919">
    <property type="entry name" value="EAL_sf"/>
</dbReference>
<dbReference type="PANTHER" id="PTHR33121">
    <property type="entry name" value="CYCLIC DI-GMP PHOSPHODIESTERASE PDEF"/>
    <property type="match status" value="1"/>
</dbReference>
<dbReference type="GO" id="GO:0016020">
    <property type="term" value="C:membrane"/>
    <property type="evidence" value="ECO:0007669"/>
    <property type="project" value="InterPro"/>
</dbReference>
<dbReference type="InterPro" id="IPR043128">
    <property type="entry name" value="Rev_trsase/Diguanyl_cyclase"/>
</dbReference>
<dbReference type="GO" id="GO:0007165">
    <property type="term" value="P:signal transduction"/>
    <property type="evidence" value="ECO:0007669"/>
    <property type="project" value="InterPro"/>
</dbReference>
<dbReference type="PROSITE" id="PS50883">
    <property type="entry name" value="EAL"/>
    <property type="match status" value="1"/>
</dbReference>
<dbReference type="InterPro" id="IPR042461">
    <property type="entry name" value="LapD_MoxY_peri_C"/>
</dbReference>
<keyword evidence="4" id="KW-1185">Reference proteome</keyword>
<dbReference type="InterPro" id="IPR032244">
    <property type="entry name" value="LapD_MoxY_N"/>
</dbReference>
<sequence length="660" mass="73289">MFTLLFWGLMFSSMRTYISGQQQTATANAVHSLGLALVPYLANGDRVGAESVLKAAFDGGNYDEIRLSFLSAADPVILRQQDEITGLVPQWFFRLPLFEPLQQEQELTAGWLQLGKLQVQAASQQPYQELWRLSLRLLSGVSVLMLLTGLLLAKTLRKQLQPVDALRVRAESVAQRRFADVPLPLPPSQDLRALTQAFNLMEEEIARAFQEQAQAVAVLHREAYEDVTTGLANRRWFRQQLETAVTEHTGGVLFLLELDVLSTQYETTQNQMADKLAYLLALAIRQFLSGRPEVLVGRTRLAEFAVWYPGLGVRSDFRQAEEVAAQLLNVIRLHVSDVVEPREMSDAFLGGVVSDGYHAAHTLLATADMALHRAKKEIGQFYLHTGSFQPVLQGKQEWRPAVLAALADPLAIQVVLQPVFGEQGKVLHQEAFVRLRLNSQWVTAADWLPMVEAIGLASAVDLVVIQHIRQMSYTGTVAINLSNSSIYHNEFSHQLAQILSPSKSSASKEKDAGDKFEIIFELSEAGLLSNPAASLQFVNTLTAQGWRWGLDQFGRSSNGTSYLAQFTPEYVKLDYGYTHTAEDGPASKVIAALCRLIHQRTRYAIATRVENKVQWDHLAGLGVNGFQGFGMQPLMDGRTNSELSGVVVDLQSVHSTDRVH</sequence>
<dbReference type="Gene3D" id="3.20.20.450">
    <property type="entry name" value="EAL domain"/>
    <property type="match status" value="1"/>
</dbReference>
<dbReference type="AlphaFoldDB" id="R8APU2"/>
<comment type="caution">
    <text evidence="3">The sequence shown here is derived from an EMBL/GenBank/DDBJ whole genome shotgun (WGS) entry which is preliminary data.</text>
</comment>
<dbReference type="InterPro" id="IPR001633">
    <property type="entry name" value="EAL_dom"/>
</dbReference>
<dbReference type="Gene3D" id="6.20.270.20">
    <property type="entry name" value="LapD/MoxY periplasmic domain"/>
    <property type="match status" value="1"/>
</dbReference>
<reference evidence="3 4" key="1">
    <citation type="journal article" date="2013" name="Genome Announc.">
        <title>Genome Sequence of Plesiomonas shigelloides Strain 302-73 (Serotype O1).</title>
        <authorList>
            <person name="Pique N."/>
            <person name="Aquilini E."/>
            <person name="Alioto T."/>
            <person name="Minana-Galbis D."/>
            <person name="Tomas J.M."/>
        </authorList>
    </citation>
    <scope>NUCLEOTIDE SEQUENCE [LARGE SCALE GENOMIC DNA]</scope>
    <source>
        <strain evidence="3 4">302-73</strain>
    </source>
</reference>
<dbReference type="EMBL" id="AQQO01000346">
    <property type="protein sequence ID" value="EON88342.1"/>
    <property type="molecule type" value="Genomic_DNA"/>
</dbReference>
<dbReference type="Pfam" id="PF16448">
    <property type="entry name" value="LapD_MoxY_N"/>
    <property type="match status" value="1"/>
</dbReference>
<dbReference type="Pfam" id="PF00990">
    <property type="entry name" value="GGDEF"/>
    <property type="match status" value="1"/>
</dbReference>
<dbReference type="PROSITE" id="PS50885">
    <property type="entry name" value="HAMP"/>
    <property type="match status" value="1"/>
</dbReference>
<dbReference type="GO" id="GO:0071111">
    <property type="term" value="F:cyclic-guanylate-specific phosphodiesterase activity"/>
    <property type="evidence" value="ECO:0007669"/>
    <property type="project" value="InterPro"/>
</dbReference>
<organism evidence="3 4">
    <name type="scientific">Plesiomonas shigelloides 302-73</name>
    <dbReference type="NCBI Taxonomy" id="1315976"/>
    <lineage>
        <taxon>Bacteria</taxon>
        <taxon>Pseudomonadati</taxon>
        <taxon>Pseudomonadota</taxon>
        <taxon>Gammaproteobacteria</taxon>
        <taxon>Enterobacterales</taxon>
        <taxon>Enterobacteriaceae</taxon>
        <taxon>Plesiomonas</taxon>
    </lineage>
</organism>
<evidence type="ECO:0000313" key="4">
    <source>
        <dbReference type="Proteomes" id="UP000014012"/>
    </source>
</evidence>
<dbReference type="SMART" id="SM00267">
    <property type="entry name" value="GGDEF"/>
    <property type="match status" value="1"/>
</dbReference>